<keyword evidence="8" id="KW-0813">Transport</keyword>
<evidence type="ECO:0000256" key="4">
    <source>
        <dbReference type="ARBA" id="ARBA00022960"/>
    </source>
</evidence>
<evidence type="ECO:0000256" key="9">
    <source>
        <dbReference type="SAM" id="Phobius"/>
    </source>
</evidence>
<evidence type="ECO:0000313" key="10">
    <source>
        <dbReference type="EMBL" id="MFC5405022.1"/>
    </source>
</evidence>
<keyword evidence="7 8" id="KW-0472">Membrane</keyword>
<evidence type="ECO:0000256" key="6">
    <source>
        <dbReference type="ARBA" id="ARBA00022989"/>
    </source>
</evidence>
<feature type="transmembrane region" description="Helical" evidence="9">
    <location>
        <begin position="267"/>
        <end position="290"/>
    </location>
</feature>
<feature type="transmembrane region" description="Helical" evidence="9">
    <location>
        <begin position="155"/>
        <end position="175"/>
    </location>
</feature>
<feature type="transmembrane region" description="Helical" evidence="9">
    <location>
        <begin position="344"/>
        <end position="365"/>
    </location>
</feature>
<comment type="subcellular location">
    <subcellularLocation>
        <location evidence="1">Cell membrane</location>
        <topology evidence="1">Multi-pass membrane protein</topology>
    </subcellularLocation>
</comment>
<protein>
    <recommendedName>
        <fullName evidence="8">Lipid II flippase</fullName>
    </recommendedName>
</protein>
<dbReference type="InterPro" id="IPR051050">
    <property type="entry name" value="Lipid_II_flippase_MurJ/MviN"/>
</dbReference>
<dbReference type="EMBL" id="JBHSMI010000028">
    <property type="protein sequence ID" value="MFC5405022.1"/>
    <property type="molecule type" value="Genomic_DNA"/>
</dbReference>
<comment type="function">
    <text evidence="8">Involved in peptidoglycan biosynthesis. Transports lipid-linked peptidoglycan precursors from the inner to the outer leaflet of the cytoplasmic membrane.</text>
</comment>
<feature type="transmembrane region" description="Helical" evidence="9">
    <location>
        <begin position="181"/>
        <end position="203"/>
    </location>
</feature>
<feature type="transmembrane region" description="Helical" evidence="9">
    <location>
        <begin position="83"/>
        <end position="106"/>
    </location>
</feature>
<feature type="transmembrane region" description="Helical" evidence="9">
    <location>
        <begin position="437"/>
        <end position="458"/>
    </location>
</feature>
<evidence type="ECO:0000256" key="2">
    <source>
        <dbReference type="ARBA" id="ARBA00022475"/>
    </source>
</evidence>
<dbReference type="PRINTS" id="PR01806">
    <property type="entry name" value="VIRFACTRMVIN"/>
</dbReference>
<evidence type="ECO:0000313" key="11">
    <source>
        <dbReference type="Proteomes" id="UP001596113"/>
    </source>
</evidence>
<keyword evidence="2 8" id="KW-1003">Cell membrane</keyword>
<dbReference type="InterPro" id="IPR004268">
    <property type="entry name" value="MurJ"/>
</dbReference>
<evidence type="ECO:0000256" key="5">
    <source>
        <dbReference type="ARBA" id="ARBA00022984"/>
    </source>
</evidence>
<dbReference type="RefSeq" id="WP_378135838.1">
    <property type="nucleotide sequence ID" value="NZ_JBHSMI010000028.1"/>
</dbReference>
<comment type="similarity">
    <text evidence="8">Belongs to the MurJ/MviN family.</text>
</comment>
<dbReference type="CDD" id="cd13123">
    <property type="entry name" value="MATE_MurJ_like"/>
    <property type="match status" value="1"/>
</dbReference>
<dbReference type="PIRSF" id="PIRSF002869">
    <property type="entry name" value="MviN"/>
    <property type="match status" value="1"/>
</dbReference>
<comment type="caution">
    <text evidence="10">The sequence shown here is derived from an EMBL/GenBank/DDBJ whole genome shotgun (WGS) entry which is preliminary data.</text>
</comment>
<dbReference type="Proteomes" id="UP001596113">
    <property type="component" value="Unassembled WGS sequence"/>
</dbReference>
<gene>
    <name evidence="10" type="primary">murJ</name>
    <name evidence="10" type="ORF">ACFPOF_19950</name>
</gene>
<feature type="transmembrane region" description="Helical" evidence="9">
    <location>
        <begin position="377"/>
        <end position="397"/>
    </location>
</feature>
<keyword evidence="4 8" id="KW-0133">Cell shape</keyword>
<dbReference type="NCBIfam" id="TIGR01695">
    <property type="entry name" value="murJ_mviN"/>
    <property type="match status" value="1"/>
</dbReference>
<proteinExistence type="inferred from homology"/>
<feature type="transmembrane region" description="Helical" evidence="9">
    <location>
        <begin position="403"/>
        <end position="425"/>
    </location>
</feature>
<keyword evidence="5 8" id="KW-0573">Peptidoglycan synthesis</keyword>
<sequence>MNAKAIFSGAAILFVGNLLSSFLGLGREILSAAYYGAGMQMDAYLFANTLPSIVLSFFGGILMGGFIPLFIKKRVENEEEASAMFSNAMNWVIVIVLALTAVFYALSDPIASLFSSDAESHRMIERLLWILLPSILFFGLTYAQSAVLNSLNHFVVPALLTVLNNIVVIGFMVFFHKSMGIDSVALGFVVGTVLQVIVQWPMMRKKGIRYRLRMTWKDEQLKRLVFMSFPIIGLVLIDQCIVFSTRFFASYLEEGSISAINYANRFIMLPVTLFGTALISATYPTVVTLIAENKKKEYNEIVSTTVKSLLLMLLPVAVTCMVFAPNIIRLLLERGAFDKQATEMTSSAFLVLAIGIFIIPIREFFIKLFFGKEKMRTPIYTSLIYMSSFIVGCFLLIPSLHYMGIAIATAIGMVCSLTFLIVRYLRMDGGNRIGVPVVYIAKVAASAGLAAGIARLLYESVSTQIPGQWEAPLSVLAICCSVLMYLVFIRWFGIREIHLVIGKITARFSVRKSRTNAAVGEG</sequence>
<dbReference type="PANTHER" id="PTHR47019">
    <property type="entry name" value="LIPID II FLIPPASE MURJ"/>
    <property type="match status" value="1"/>
</dbReference>
<feature type="transmembrane region" description="Helical" evidence="9">
    <location>
        <begin position="310"/>
        <end position="332"/>
    </location>
</feature>
<accession>A0ABW0I172</accession>
<dbReference type="Pfam" id="PF03023">
    <property type="entry name" value="MurJ"/>
    <property type="match status" value="1"/>
</dbReference>
<name>A0ABW0I172_9BACL</name>
<dbReference type="PANTHER" id="PTHR47019:SF1">
    <property type="entry name" value="LIPID II FLIPPASE MURJ"/>
    <property type="match status" value="1"/>
</dbReference>
<feature type="transmembrane region" description="Helical" evidence="9">
    <location>
        <begin position="126"/>
        <end position="143"/>
    </location>
</feature>
<keyword evidence="11" id="KW-1185">Reference proteome</keyword>
<feature type="transmembrane region" description="Helical" evidence="9">
    <location>
        <begin position="224"/>
        <end position="247"/>
    </location>
</feature>
<evidence type="ECO:0000256" key="8">
    <source>
        <dbReference type="PIRNR" id="PIRNR002869"/>
    </source>
</evidence>
<keyword evidence="3 9" id="KW-0812">Transmembrane</keyword>
<feature type="transmembrane region" description="Helical" evidence="9">
    <location>
        <begin position="50"/>
        <end position="71"/>
    </location>
</feature>
<evidence type="ECO:0000256" key="7">
    <source>
        <dbReference type="ARBA" id="ARBA00023136"/>
    </source>
</evidence>
<feature type="transmembrane region" description="Helical" evidence="9">
    <location>
        <begin position="473"/>
        <end position="493"/>
    </location>
</feature>
<keyword evidence="8" id="KW-0961">Cell wall biogenesis/degradation</keyword>
<evidence type="ECO:0000256" key="3">
    <source>
        <dbReference type="ARBA" id="ARBA00022692"/>
    </source>
</evidence>
<keyword evidence="6 9" id="KW-1133">Transmembrane helix</keyword>
<evidence type="ECO:0000256" key="1">
    <source>
        <dbReference type="ARBA" id="ARBA00004651"/>
    </source>
</evidence>
<reference evidence="11" key="1">
    <citation type="journal article" date="2019" name="Int. J. Syst. Evol. Microbiol.">
        <title>The Global Catalogue of Microorganisms (GCM) 10K type strain sequencing project: providing services to taxonomists for standard genome sequencing and annotation.</title>
        <authorList>
            <consortium name="The Broad Institute Genomics Platform"/>
            <consortium name="The Broad Institute Genome Sequencing Center for Infectious Disease"/>
            <person name="Wu L."/>
            <person name="Ma J."/>
        </authorList>
    </citation>
    <scope>NUCLEOTIDE SEQUENCE [LARGE SCALE GENOMIC DNA]</scope>
    <source>
        <strain evidence="11">CGMCC 1.18575</strain>
    </source>
</reference>
<organism evidence="10 11">
    <name type="scientific">Cohnella soli</name>
    <dbReference type="NCBI Taxonomy" id="425005"/>
    <lineage>
        <taxon>Bacteria</taxon>
        <taxon>Bacillati</taxon>
        <taxon>Bacillota</taxon>
        <taxon>Bacilli</taxon>
        <taxon>Bacillales</taxon>
        <taxon>Paenibacillaceae</taxon>
        <taxon>Cohnella</taxon>
    </lineage>
</organism>